<dbReference type="InterPro" id="IPR004843">
    <property type="entry name" value="Calcineurin-like_PHP"/>
</dbReference>
<dbReference type="Pfam" id="PF13242">
    <property type="entry name" value="Hydrolase_like"/>
    <property type="match status" value="1"/>
</dbReference>
<evidence type="ECO:0000256" key="1">
    <source>
        <dbReference type="ARBA" id="ARBA00004496"/>
    </source>
</evidence>
<evidence type="ECO:0000256" key="7">
    <source>
        <dbReference type="ARBA" id="ARBA00031828"/>
    </source>
</evidence>
<proteinExistence type="inferred from homology"/>
<keyword evidence="6" id="KW-0119">Carbohydrate metabolism</keyword>
<comment type="subcellular location">
    <subcellularLocation>
        <location evidence="1">Cytoplasm</location>
    </subcellularLocation>
</comment>
<dbReference type="InterPro" id="IPR006543">
    <property type="entry name" value="Histidinol-phos"/>
</dbReference>
<organism evidence="9 10">
    <name type="scientific">Nonomuraea phyllanthi</name>
    <dbReference type="NCBI Taxonomy" id="2219224"/>
    <lineage>
        <taxon>Bacteria</taxon>
        <taxon>Bacillati</taxon>
        <taxon>Actinomycetota</taxon>
        <taxon>Actinomycetes</taxon>
        <taxon>Streptosporangiales</taxon>
        <taxon>Streptosporangiaceae</taxon>
        <taxon>Nonomuraea</taxon>
    </lineage>
</organism>
<comment type="similarity">
    <text evidence="2">Belongs to the GmhB family.</text>
</comment>
<evidence type="ECO:0000256" key="3">
    <source>
        <dbReference type="ARBA" id="ARBA00022490"/>
    </source>
</evidence>
<dbReference type="GO" id="GO:0046872">
    <property type="term" value="F:metal ion binding"/>
    <property type="evidence" value="ECO:0007669"/>
    <property type="project" value="UniProtKB-KW"/>
</dbReference>
<evidence type="ECO:0000259" key="8">
    <source>
        <dbReference type="Pfam" id="PF00149"/>
    </source>
</evidence>
<reference evidence="9 10" key="1">
    <citation type="submission" date="2019-10" db="EMBL/GenBank/DDBJ databases">
        <title>Nonomuraea sp. nov., isolated from Phyllanthus amarus.</title>
        <authorList>
            <person name="Klykleung N."/>
            <person name="Tanasupawat S."/>
        </authorList>
    </citation>
    <scope>NUCLEOTIDE SEQUENCE [LARGE SCALE GENOMIC DNA]</scope>
    <source>
        <strain evidence="9 10">PA1-10</strain>
    </source>
</reference>
<evidence type="ECO:0000256" key="5">
    <source>
        <dbReference type="ARBA" id="ARBA00022801"/>
    </source>
</evidence>
<dbReference type="InterPro" id="IPR036412">
    <property type="entry name" value="HAD-like_sf"/>
</dbReference>
<gene>
    <name evidence="9" type="ORF">FH608_038930</name>
</gene>
<evidence type="ECO:0000256" key="4">
    <source>
        <dbReference type="ARBA" id="ARBA00022723"/>
    </source>
</evidence>
<dbReference type="InterPro" id="IPR006549">
    <property type="entry name" value="HAD-SF_hydro_IIIA"/>
</dbReference>
<evidence type="ECO:0000256" key="6">
    <source>
        <dbReference type="ARBA" id="ARBA00023277"/>
    </source>
</evidence>
<evidence type="ECO:0000313" key="10">
    <source>
        <dbReference type="Proteomes" id="UP000312512"/>
    </source>
</evidence>
<evidence type="ECO:0000313" key="9">
    <source>
        <dbReference type="EMBL" id="KAB8189570.1"/>
    </source>
</evidence>
<sequence>MTGEASPMRIAHITDIHLRSHIPGHSALPVRRSRTAPELLAAALDDARRRGADLIVITGDVVDVPGYLFDPERDAARDRLVWQRVREDYRLVRRMLDDCGIGWIAIPGNHDSYRVHAEELGSGPFVRDVGGLRFVSFWDRESTGNVPRRTLTERERFDSSLLDPGPRPQVHLQHFVITPRLDEGYPHTYAEGEELQQRTSDSGRVVLSLSGHYHPGAEPTTIGSTTFSVTPALVEHPHPYRIFDIALDAGSIAAVRHTQVDLAGDAPARKAVFLDRDGCINTLATYRQGPEAMHLLPAAAPALRLLRDRGYALIVVTNQSCVGLGYAEPGTLDEVHDRMSELLADEGVTVDAIYSSPVAGKHAISERYNVGDAPKPSPAMIRRAAAELNLDLSTSYLIGDRPSDIAAAQAAGVRPILVRTGDGRATEHAWGDAPACPVVDDLVAAAVEVVGG</sequence>
<keyword evidence="5 9" id="KW-0378">Hydrolase</keyword>
<dbReference type="EMBL" id="VDLX02000019">
    <property type="protein sequence ID" value="KAB8189570.1"/>
    <property type="molecule type" value="Genomic_DNA"/>
</dbReference>
<name>A0A5C4VMZ9_9ACTN</name>
<dbReference type="OrthoDB" id="9781367at2"/>
<dbReference type="AlphaFoldDB" id="A0A5C4VMZ9"/>
<protein>
    <recommendedName>
        <fullName evidence="7">D,D-heptose 1,7-bisphosphate phosphatase</fullName>
    </recommendedName>
</protein>
<accession>A0A5C4VMZ9</accession>
<dbReference type="NCBIfam" id="TIGR01656">
    <property type="entry name" value="Histidinol-ppas"/>
    <property type="match status" value="1"/>
</dbReference>
<comment type="caution">
    <text evidence="9">The sequence shown here is derived from an EMBL/GenBank/DDBJ whole genome shotgun (WGS) entry which is preliminary data.</text>
</comment>
<dbReference type="Pfam" id="PF00149">
    <property type="entry name" value="Metallophos"/>
    <property type="match status" value="1"/>
</dbReference>
<dbReference type="GO" id="GO:0016791">
    <property type="term" value="F:phosphatase activity"/>
    <property type="evidence" value="ECO:0007669"/>
    <property type="project" value="InterPro"/>
</dbReference>
<dbReference type="PANTHER" id="PTHR42891:SF1">
    <property type="entry name" value="D-GLYCERO-BETA-D-MANNO-HEPTOSE-1,7-BISPHOSPHATE 7-PHOSPHATASE"/>
    <property type="match status" value="1"/>
</dbReference>
<dbReference type="SUPFAM" id="SSF56300">
    <property type="entry name" value="Metallo-dependent phosphatases"/>
    <property type="match status" value="1"/>
</dbReference>
<dbReference type="Gene3D" id="3.40.50.1000">
    <property type="entry name" value="HAD superfamily/HAD-like"/>
    <property type="match status" value="1"/>
</dbReference>
<dbReference type="SUPFAM" id="SSF56784">
    <property type="entry name" value="HAD-like"/>
    <property type="match status" value="1"/>
</dbReference>
<keyword evidence="4" id="KW-0479">Metal-binding</keyword>
<evidence type="ECO:0000256" key="2">
    <source>
        <dbReference type="ARBA" id="ARBA00005628"/>
    </source>
</evidence>
<keyword evidence="3" id="KW-0963">Cytoplasm</keyword>
<dbReference type="InterPro" id="IPR004446">
    <property type="entry name" value="Heptose_bisP_phosphatase"/>
</dbReference>
<dbReference type="PANTHER" id="PTHR42891">
    <property type="entry name" value="D-GLYCERO-BETA-D-MANNO-HEPTOSE-1,7-BISPHOSPHATE 7-PHOSPHATASE"/>
    <property type="match status" value="1"/>
</dbReference>
<dbReference type="GO" id="GO:0005737">
    <property type="term" value="C:cytoplasm"/>
    <property type="evidence" value="ECO:0007669"/>
    <property type="project" value="UniProtKB-SubCell"/>
</dbReference>
<dbReference type="InterPro" id="IPR029052">
    <property type="entry name" value="Metallo-depent_PP-like"/>
</dbReference>
<dbReference type="GO" id="GO:0005975">
    <property type="term" value="P:carbohydrate metabolic process"/>
    <property type="evidence" value="ECO:0007669"/>
    <property type="project" value="InterPro"/>
</dbReference>
<dbReference type="Proteomes" id="UP000312512">
    <property type="component" value="Unassembled WGS sequence"/>
</dbReference>
<dbReference type="NCBIfam" id="TIGR01662">
    <property type="entry name" value="HAD-SF-IIIA"/>
    <property type="match status" value="1"/>
</dbReference>
<dbReference type="Gene3D" id="3.60.21.10">
    <property type="match status" value="1"/>
</dbReference>
<keyword evidence="10" id="KW-1185">Reference proteome</keyword>
<feature type="domain" description="Calcineurin-like phosphoesterase" evidence="8">
    <location>
        <begin position="8"/>
        <end position="215"/>
    </location>
</feature>
<dbReference type="InterPro" id="IPR023214">
    <property type="entry name" value="HAD_sf"/>
</dbReference>